<name>A0AAN6G2M8_9BASI</name>
<dbReference type="Gene3D" id="3.30.559.10">
    <property type="entry name" value="Chloramphenicol acetyltransferase-like domain"/>
    <property type="match status" value="1"/>
</dbReference>
<evidence type="ECO:0000313" key="3">
    <source>
        <dbReference type="EMBL" id="KAK0517805.1"/>
    </source>
</evidence>
<dbReference type="SUPFAM" id="SSF52777">
    <property type="entry name" value="CoA-dependent acyltransferases"/>
    <property type="match status" value="2"/>
</dbReference>
<protein>
    <recommendedName>
        <fullName evidence="2">Condensation domain-containing protein</fullName>
    </recommendedName>
</protein>
<dbReference type="InterPro" id="IPR001242">
    <property type="entry name" value="Condensation_dom"/>
</dbReference>
<dbReference type="EMBL" id="JAPDMQ010001599">
    <property type="protein sequence ID" value="KAK0517805.1"/>
    <property type="molecule type" value="Genomic_DNA"/>
</dbReference>
<proteinExistence type="predicted"/>
<reference evidence="3" key="1">
    <citation type="journal article" date="2023" name="PhytoFront">
        <title>Draft Genome Resources of Seven Strains of Tilletia horrida, Causal Agent of Kernel Smut of Rice.</title>
        <authorList>
            <person name="Khanal S."/>
            <person name="Antony Babu S."/>
            <person name="Zhou X.G."/>
        </authorList>
    </citation>
    <scope>NUCLEOTIDE SEQUENCE</scope>
    <source>
        <strain evidence="3">TX3</strain>
    </source>
</reference>
<dbReference type="GO" id="GO:0031177">
    <property type="term" value="F:phosphopantetheine binding"/>
    <property type="evidence" value="ECO:0007669"/>
    <property type="project" value="TreeGrafter"/>
</dbReference>
<keyword evidence="1" id="KW-0511">Multifunctional enzyme</keyword>
<dbReference type="GO" id="GO:0005737">
    <property type="term" value="C:cytoplasm"/>
    <property type="evidence" value="ECO:0007669"/>
    <property type="project" value="TreeGrafter"/>
</dbReference>
<organism evidence="3 4">
    <name type="scientific">Tilletia horrida</name>
    <dbReference type="NCBI Taxonomy" id="155126"/>
    <lineage>
        <taxon>Eukaryota</taxon>
        <taxon>Fungi</taxon>
        <taxon>Dikarya</taxon>
        <taxon>Basidiomycota</taxon>
        <taxon>Ustilaginomycotina</taxon>
        <taxon>Exobasidiomycetes</taxon>
        <taxon>Tilletiales</taxon>
        <taxon>Tilletiaceae</taxon>
        <taxon>Tilletia</taxon>
    </lineage>
</organism>
<dbReference type="SUPFAM" id="SSF56801">
    <property type="entry name" value="Acetyl-CoA synthetase-like"/>
    <property type="match status" value="1"/>
</dbReference>
<evidence type="ECO:0000259" key="2">
    <source>
        <dbReference type="Pfam" id="PF00668"/>
    </source>
</evidence>
<dbReference type="AlphaFoldDB" id="A0AAN6G2M8"/>
<gene>
    <name evidence="3" type="ORF">OC842_007994</name>
</gene>
<dbReference type="Proteomes" id="UP001176521">
    <property type="component" value="Unassembled WGS sequence"/>
</dbReference>
<dbReference type="Gene3D" id="3.30.559.30">
    <property type="entry name" value="Nonribosomal peptide synthetase, condensation domain"/>
    <property type="match status" value="1"/>
</dbReference>
<keyword evidence="4" id="KW-1185">Reference proteome</keyword>
<dbReference type="GO" id="GO:0044550">
    <property type="term" value="P:secondary metabolite biosynthetic process"/>
    <property type="evidence" value="ECO:0007669"/>
    <property type="project" value="TreeGrafter"/>
</dbReference>
<evidence type="ECO:0000313" key="4">
    <source>
        <dbReference type="Proteomes" id="UP001176521"/>
    </source>
</evidence>
<dbReference type="PANTHER" id="PTHR45527:SF1">
    <property type="entry name" value="FATTY ACID SYNTHASE"/>
    <property type="match status" value="1"/>
</dbReference>
<comment type="caution">
    <text evidence="3">The sequence shown here is derived from an EMBL/GenBank/DDBJ whole genome shotgun (WGS) entry which is preliminary data.</text>
</comment>
<dbReference type="GO" id="GO:0003824">
    <property type="term" value="F:catalytic activity"/>
    <property type="evidence" value="ECO:0007669"/>
    <property type="project" value="InterPro"/>
</dbReference>
<dbReference type="GO" id="GO:0043041">
    <property type="term" value="P:amino acid activation for nonribosomal peptide biosynthetic process"/>
    <property type="evidence" value="ECO:0007669"/>
    <property type="project" value="TreeGrafter"/>
</dbReference>
<evidence type="ECO:0000256" key="1">
    <source>
        <dbReference type="ARBA" id="ARBA00023268"/>
    </source>
</evidence>
<sequence>MADLVPEVVPVESEDDLDAQADAIAQSNAWGHPQTCPLHIAILKGPSGAIRMVWTAHHALIDAWSMSITRSRVASAYAASGPAREASLPSPGFAQVARYLAARDHAADRAFWATYLSGAEPLQLLSAARENKERQAIDATHLGSVNLSKLAKQVHTPPSTIFLFALAMGLRLLTDQEDISFGLLLSGRTLPIAGIESIIGPCINTTICRVALNDSHTVQTALMDFQANLDEVNERGYLGLNDLAGAAKVDSSSIVNALAEYRNLPSTDDSNNSAKALDIFHDSDLTGDDRANAPLMVSGGPDPAGGLRISASTNTSVMSKDDAQWLLRHICNILAWMERTGGQEPLQQLNILDDAQLDKIMEWSLAPEAQALAEQSNTPELLHQLIEAQVDRTPRKVAIHCEHDEFLTFEQLNSRAEQ</sequence>
<dbReference type="PANTHER" id="PTHR45527">
    <property type="entry name" value="NONRIBOSOMAL PEPTIDE SYNTHETASE"/>
    <property type="match status" value="1"/>
</dbReference>
<feature type="domain" description="Condensation" evidence="2">
    <location>
        <begin position="35"/>
        <end position="360"/>
    </location>
</feature>
<dbReference type="Pfam" id="PF00668">
    <property type="entry name" value="Condensation"/>
    <property type="match status" value="1"/>
</dbReference>
<accession>A0AAN6G2M8</accession>
<dbReference type="InterPro" id="IPR023213">
    <property type="entry name" value="CAT-like_dom_sf"/>
</dbReference>
<feature type="non-terminal residue" evidence="3">
    <location>
        <position position="418"/>
    </location>
</feature>